<evidence type="ECO:0000256" key="2">
    <source>
        <dbReference type="SAM" id="Phobius"/>
    </source>
</evidence>
<feature type="domain" description="Putative Flp pilus-assembly TadG-like N-terminal" evidence="3">
    <location>
        <begin position="21"/>
        <end position="59"/>
    </location>
</feature>
<dbReference type="EMBL" id="JBHUHF010000001">
    <property type="protein sequence ID" value="MFD2025704.1"/>
    <property type="molecule type" value="Genomic_DNA"/>
</dbReference>
<proteinExistence type="predicted"/>
<name>A0ABW4V7B7_9MICO</name>
<evidence type="ECO:0000259" key="3">
    <source>
        <dbReference type="Pfam" id="PF13400"/>
    </source>
</evidence>
<feature type="compositionally biased region" description="Acidic residues" evidence="1">
    <location>
        <begin position="218"/>
        <end position="232"/>
    </location>
</feature>
<keyword evidence="2" id="KW-0472">Membrane</keyword>
<keyword evidence="2" id="KW-1133">Transmembrane helix</keyword>
<feature type="transmembrane region" description="Helical" evidence="2">
    <location>
        <begin position="12"/>
        <end position="36"/>
    </location>
</feature>
<reference evidence="5" key="1">
    <citation type="journal article" date="2019" name="Int. J. Syst. Evol. Microbiol.">
        <title>The Global Catalogue of Microorganisms (GCM) 10K type strain sequencing project: providing services to taxonomists for standard genome sequencing and annotation.</title>
        <authorList>
            <consortium name="The Broad Institute Genomics Platform"/>
            <consortium name="The Broad Institute Genome Sequencing Center for Infectious Disease"/>
            <person name="Wu L."/>
            <person name="Ma J."/>
        </authorList>
    </citation>
    <scope>NUCLEOTIDE SEQUENCE [LARGE SCALE GENOMIC DNA]</scope>
    <source>
        <strain evidence="5">CCM 7043</strain>
    </source>
</reference>
<dbReference type="InterPro" id="IPR028087">
    <property type="entry name" value="Tad_N"/>
</dbReference>
<evidence type="ECO:0000313" key="4">
    <source>
        <dbReference type="EMBL" id="MFD2025704.1"/>
    </source>
</evidence>
<organism evidence="4 5">
    <name type="scientific">Promicromonospora aerolata</name>
    <dbReference type="NCBI Taxonomy" id="195749"/>
    <lineage>
        <taxon>Bacteria</taxon>
        <taxon>Bacillati</taxon>
        <taxon>Actinomycetota</taxon>
        <taxon>Actinomycetes</taxon>
        <taxon>Micrococcales</taxon>
        <taxon>Promicromonosporaceae</taxon>
        <taxon>Promicromonospora</taxon>
    </lineage>
</organism>
<keyword evidence="5" id="KW-1185">Reference proteome</keyword>
<dbReference type="Proteomes" id="UP001597338">
    <property type="component" value="Unassembled WGS sequence"/>
</dbReference>
<dbReference type="Pfam" id="PF13400">
    <property type="entry name" value="Tad"/>
    <property type="match status" value="1"/>
</dbReference>
<feature type="region of interest" description="Disordered" evidence="1">
    <location>
        <begin position="176"/>
        <end position="250"/>
    </location>
</feature>
<sequence length="250" mass="25204">MARTTSDDRERGSMHVMTIPVAVGLLSAAVLVIVMVGSATNDRREVGTAADAAALAAAQEWDQHLGLLHGLRLGVSEPAAFWGLAEEALVGPELKEEMTEAAQVFAERNGAELTSIEVDPDRLQVTVEVEHDELVPGTDVRSKASATAGITLRGGLCVATDGLGWLIDGLCATEPDPVDPGVRDGSVGEGSADEGSDGGGSGDEGSGGGDGDGGDGGGDGDGDGDGDVEEEPAWTPPEVDGYSSAVVLVG</sequence>
<feature type="compositionally biased region" description="Gly residues" evidence="1">
    <location>
        <begin position="197"/>
        <end position="217"/>
    </location>
</feature>
<evidence type="ECO:0000313" key="5">
    <source>
        <dbReference type="Proteomes" id="UP001597338"/>
    </source>
</evidence>
<keyword evidence="2" id="KW-0812">Transmembrane</keyword>
<accession>A0ABW4V7B7</accession>
<evidence type="ECO:0000256" key="1">
    <source>
        <dbReference type="SAM" id="MobiDB-lite"/>
    </source>
</evidence>
<gene>
    <name evidence="4" type="ORF">ACFSL2_09285</name>
</gene>
<protein>
    <submittedName>
        <fullName evidence="4">Pilus assembly protein TadG-related protein</fullName>
    </submittedName>
</protein>
<dbReference type="RefSeq" id="WP_377197581.1">
    <property type="nucleotide sequence ID" value="NZ_JBHUHF010000001.1"/>
</dbReference>
<comment type="caution">
    <text evidence="4">The sequence shown here is derived from an EMBL/GenBank/DDBJ whole genome shotgun (WGS) entry which is preliminary data.</text>
</comment>